<dbReference type="OrthoDB" id="515895at2"/>
<dbReference type="RefSeq" id="WP_127081712.1">
    <property type="nucleotide sequence ID" value="NZ_RSCL01000007.1"/>
</dbReference>
<dbReference type="AlphaFoldDB" id="A0A433VIT7"/>
<keyword evidence="1" id="KW-0175">Coiled coil</keyword>
<evidence type="ECO:0000256" key="1">
    <source>
        <dbReference type="SAM" id="Coils"/>
    </source>
</evidence>
<dbReference type="Proteomes" id="UP000271624">
    <property type="component" value="Unassembled WGS sequence"/>
</dbReference>
<sequence length="204" mass="21959">MLKKILLPTVVISGTLLAGFGALLFTQGSKPVQVQLENRQVFDGRLKDIISPQLGALLTIGVTVTTASLLASSHSAKESSKLEKRVSELKTEISNKDAQINELKVAPSSPMLSSLSWFLEGDHVTSSVIEPKIKQTIETLPVPTPEPVVAVRRPATKPLITPISSMKYEVITTTQPSVQTATSGFPSAQSVQSYIQRNPEVSVK</sequence>
<evidence type="ECO:0000313" key="3">
    <source>
        <dbReference type="EMBL" id="RUT06023.1"/>
    </source>
</evidence>
<keyword evidence="2" id="KW-0812">Transmembrane</keyword>
<reference evidence="3" key="1">
    <citation type="submission" date="2018-12" db="EMBL/GenBank/DDBJ databases">
        <authorList>
            <person name="Will S."/>
            <person name="Neumann-Schaal M."/>
            <person name="Henke P."/>
        </authorList>
    </citation>
    <scope>NUCLEOTIDE SEQUENCE</scope>
    <source>
        <strain evidence="3">PCC 7102</strain>
    </source>
</reference>
<organism evidence="3 4">
    <name type="scientific">Dulcicalothrix desertica PCC 7102</name>
    <dbReference type="NCBI Taxonomy" id="232991"/>
    <lineage>
        <taxon>Bacteria</taxon>
        <taxon>Bacillati</taxon>
        <taxon>Cyanobacteriota</taxon>
        <taxon>Cyanophyceae</taxon>
        <taxon>Nostocales</taxon>
        <taxon>Calotrichaceae</taxon>
        <taxon>Dulcicalothrix</taxon>
    </lineage>
</organism>
<keyword evidence="4" id="KW-1185">Reference proteome</keyword>
<feature type="transmembrane region" description="Helical" evidence="2">
    <location>
        <begin position="50"/>
        <end position="71"/>
    </location>
</feature>
<gene>
    <name evidence="3" type="ORF">DSM106972_032290</name>
</gene>
<evidence type="ECO:0000256" key="2">
    <source>
        <dbReference type="SAM" id="Phobius"/>
    </source>
</evidence>
<accession>A0A433VIT7</accession>
<name>A0A433VIT7_9CYAN</name>
<keyword evidence="2" id="KW-1133">Transmembrane helix</keyword>
<dbReference type="EMBL" id="RSCL01000007">
    <property type="protein sequence ID" value="RUT06023.1"/>
    <property type="molecule type" value="Genomic_DNA"/>
</dbReference>
<feature type="coiled-coil region" evidence="1">
    <location>
        <begin position="79"/>
        <end position="106"/>
    </location>
</feature>
<evidence type="ECO:0000313" key="4">
    <source>
        <dbReference type="Proteomes" id="UP000271624"/>
    </source>
</evidence>
<comment type="caution">
    <text evidence="3">The sequence shown here is derived from an EMBL/GenBank/DDBJ whole genome shotgun (WGS) entry which is preliminary data.</text>
</comment>
<keyword evidence="2" id="KW-0472">Membrane</keyword>
<reference evidence="3" key="2">
    <citation type="journal article" date="2019" name="Genome Biol. Evol.">
        <title>Day and night: Metabolic profiles and evolutionary relationships of six axenic non-marine cyanobacteria.</title>
        <authorList>
            <person name="Will S.E."/>
            <person name="Henke P."/>
            <person name="Boedeker C."/>
            <person name="Huang S."/>
            <person name="Brinkmann H."/>
            <person name="Rohde M."/>
            <person name="Jarek M."/>
            <person name="Friedl T."/>
            <person name="Seufert S."/>
            <person name="Schumacher M."/>
            <person name="Overmann J."/>
            <person name="Neumann-Schaal M."/>
            <person name="Petersen J."/>
        </authorList>
    </citation>
    <scope>NUCLEOTIDE SEQUENCE [LARGE SCALE GENOMIC DNA]</scope>
    <source>
        <strain evidence="3">PCC 7102</strain>
    </source>
</reference>
<proteinExistence type="predicted"/>
<protein>
    <submittedName>
        <fullName evidence="3">Uncharacterized protein</fullName>
    </submittedName>
</protein>